<proteinExistence type="predicted"/>
<dbReference type="PANTHER" id="PTHR33990">
    <property type="entry name" value="PROTEIN YJDN-RELATED"/>
    <property type="match status" value="1"/>
</dbReference>
<protein>
    <submittedName>
        <fullName evidence="2">3-demethylubiquinone-9 3-methyltransferase</fullName>
    </submittedName>
</protein>
<dbReference type="Pfam" id="PF06983">
    <property type="entry name" value="3-dmu-9_3-mt"/>
    <property type="match status" value="1"/>
</dbReference>
<reference evidence="2" key="1">
    <citation type="submission" date="2016-10" db="EMBL/GenBank/DDBJ databases">
        <title>Sequence of Gallionella enrichment culture.</title>
        <authorList>
            <person name="Poehlein A."/>
            <person name="Muehling M."/>
            <person name="Daniel R."/>
        </authorList>
    </citation>
    <scope>NUCLEOTIDE SEQUENCE</scope>
</reference>
<feature type="domain" description="PhnB-like" evidence="1">
    <location>
        <begin position="3"/>
        <end position="110"/>
    </location>
</feature>
<dbReference type="InterPro" id="IPR028973">
    <property type="entry name" value="PhnB-like"/>
</dbReference>
<evidence type="ECO:0000313" key="2">
    <source>
        <dbReference type="EMBL" id="OIR07516.1"/>
    </source>
</evidence>
<dbReference type="GO" id="GO:0032259">
    <property type="term" value="P:methylation"/>
    <property type="evidence" value="ECO:0007669"/>
    <property type="project" value="UniProtKB-KW"/>
</dbReference>
<dbReference type="GO" id="GO:0008168">
    <property type="term" value="F:methyltransferase activity"/>
    <property type="evidence" value="ECO:0007669"/>
    <property type="project" value="UniProtKB-KW"/>
</dbReference>
<organism evidence="2">
    <name type="scientific">mine drainage metagenome</name>
    <dbReference type="NCBI Taxonomy" id="410659"/>
    <lineage>
        <taxon>unclassified sequences</taxon>
        <taxon>metagenomes</taxon>
        <taxon>ecological metagenomes</taxon>
    </lineage>
</organism>
<comment type="caution">
    <text evidence="2">The sequence shown here is derived from an EMBL/GenBank/DDBJ whole genome shotgun (WGS) entry which is preliminary data.</text>
</comment>
<evidence type="ECO:0000259" key="1">
    <source>
        <dbReference type="Pfam" id="PF06983"/>
    </source>
</evidence>
<dbReference type="InterPro" id="IPR009725">
    <property type="entry name" value="3_dmu_93_MTrfase"/>
</dbReference>
<sequence>MQTITPFLWFDGNAEEAMNFYTSIFTNSKVIHVSRMGDGSVMSASFQLNGQNFHALNGGPQFSFTPAISFFVNCETQDEVDELWEKLSAGGEKSRCGWLKDKFGLSWQIIPSILGKYLSDPDPVKSQNVMQAMLQMNKIIIKDLQDAYNK</sequence>
<dbReference type="SUPFAM" id="SSF54593">
    <property type="entry name" value="Glyoxalase/Bleomycin resistance protein/Dihydroxybiphenyl dioxygenase"/>
    <property type="match status" value="1"/>
</dbReference>
<dbReference type="EMBL" id="MLJW01000036">
    <property type="protein sequence ID" value="OIR07516.1"/>
    <property type="molecule type" value="Genomic_DNA"/>
</dbReference>
<dbReference type="CDD" id="cd06588">
    <property type="entry name" value="PhnB_like"/>
    <property type="match status" value="1"/>
</dbReference>
<keyword evidence="2" id="KW-0489">Methyltransferase</keyword>
<dbReference type="PANTHER" id="PTHR33990:SF4">
    <property type="entry name" value="PHNB-LIKE DOMAIN-CONTAINING PROTEIN"/>
    <property type="match status" value="1"/>
</dbReference>
<accession>A0A1J5T0Z0</accession>
<dbReference type="PIRSF" id="PIRSF021700">
    <property type="entry name" value="3_dmu_93_MTrfase"/>
    <property type="match status" value="1"/>
</dbReference>
<dbReference type="AlphaFoldDB" id="A0A1J5T0Z0"/>
<dbReference type="InterPro" id="IPR029068">
    <property type="entry name" value="Glyas_Bleomycin-R_OHBP_Dase"/>
</dbReference>
<keyword evidence="2" id="KW-0808">Transferase</keyword>
<gene>
    <name evidence="2" type="ORF">GALL_101770</name>
</gene>
<keyword evidence="2" id="KW-0830">Ubiquinone</keyword>
<name>A0A1J5T0Z0_9ZZZZ</name>
<dbReference type="Gene3D" id="3.10.180.10">
    <property type="entry name" value="2,3-Dihydroxybiphenyl 1,2-Dioxygenase, domain 1"/>
    <property type="match status" value="1"/>
</dbReference>